<feature type="region of interest" description="Disordered" evidence="3">
    <location>
        <begin position="1"/>
        <end position="58"/>
    </location>
</feature>
<keyword evidence="4" id="KW-1133">Transmembrane helix</keyword>
<dbReference type="AlphaFoldDB" id="A0A8J3YC36"/>
<dbReference type="CDD" id="cd00161">
    <property type="entry name" value="beta-trefoil_Ricin-like"/>
    <property type="match status" value="1"/>
</dbReference>
<dbReference type="PROSITE" id="PS50231">
    <property type="entry name" value="RICIN_B_LECTIN"/>
    <property type="match status" value="1"/>
</dbReference>
<dbReference type="Pfam" id="PF14200">
    <property type="entry name" value="RicinB_lectin_2"/>
    <property type="match status" value="1"/>
</dbReference>
<feature type="compositionally biased region" description="Low complexity" evidence="3">
    <location>
        <begin position="27"/>
        <end position="38"/>
    </location>
</feature>
<dbReference type="GO" id="GO:0000272">
    <property type="term" value="P:polysaccharide catabolic process"/>
    <property type="evidence" value="ECO:0007669"/>
    <property type="project" value="UniProtKB-KW"/>
</dbReference>
<dbReference type="SMART" id="SM00060">
    <property type="entry name" value="FN3"/>
    <property type="match status" value="1"/>
</dbReference>
<evidence type="ECO:0000256" key="3">
    <source>
        <dbReference type="SAM" id="MobiDB-lite"/>
    </source>
</evidence>
<evidence type="ECO:0000259" key="5">
    <source>
        <dbReference type="SMART" id="SM00060"/>
    </source>
</evidence>
<evidence type="ECO:0000313" key="6">
    <source>
        <dbReference type="EMBL" id="GIJ05152.1"/>
    </source>
</evidence>
<name>A0A8J3YC36_9ACTN</name>
<feature type="region of interest" description="Disordered" evidence="3">
    <location>
        <begin position="152"/>
        <end position="190"/>
    </location>
</feature>
<keyword evidence="2" id="KW-0119">Carbohydrate metabolism</keyword>
<evidence type="ECO:0000256" key="1">
    <source>
        <dbReference type="ARBA" id="ARBA00023295"/>
    </source>
</evidence>
<dbReference type="GO" id="GO:0016798">
    <property type="term" value="F:hydrolase activity, acting on glycosyl bonds"/>
    <property type="evidence" value="ECO:0007669"/>
    <property type="project" value="UniProtKB-KW"/>
</dbReference>
<dbReference type="InterPro" id="IPR035992">
    <property type="entry name" value="Ricin_B-like_lectins"/>
</dbReference>
<evidence type="ECO:0000256" key="4">
    <source>
        <dbReference type="SAM" id="Phobius"/>
    </source>
</evidence>
<feature type="region of interest" description="Disordered" evidence="3">
    <location>
        <begin position="481"/>
        <end position="560"/>
    </location>
</feature>
<keyword evidence="7" id="KW-1185">Reference proteome</keyword>
<keyword evidence="1" id="KW-0326">Glycosidase</keyword>
<dbReference type="SUPFAM" id="SSF49265">
    <property type="entry name" value="Fibronectin type III"/>
    <property type="match status" value="1"/>
</dbReference>
<dbReference type="InterPro" id="IPR036116">
    <property type="entry name" value="FN3_sf"/>
</dbReference>
<dbReference type="InterPro" id="IPR000772">
    <property type="entry name" value="Ricin_B_lectin"/>
</dbReference>
<keyword evidence="4" id="KW-0812">Transmembrane</keyword>
<evidence type="ECO:0000313" key="7">
    <source>
        <dbReference type="Proteomes" id="UP000652013"/>
    </source>
</evidence>
<feature type="compositionally biased region" description="Basic and acidic residues" evidence="3">
    <location>
        <begin position="39"/>
        <end position="49"/>
    </location>
</feature>
<evidence type="ECO:0000256" key="2">
    <source>
        <dbReference type="ARBA" id="ARBA00023326"/>
    </source>
</evidence>
<feature type="transmembrane region" description="Helical" evidence="4">
    <location>
        <begin position="70"/>
        <end position="90"/>
    </location>
</feature>
<comment type="caution">
    <text evidence="6">The sequence shown here is derived from an EMBL/GenBank/DDBJ whole genome shotgun (WGS) entry which is preliminary data.</text>
</comment>
<dbReference type="InterPro" id="IPR013783">
    <property type="entry name" value="Ig-like_fold"/>
</dbReference>
<proteinExistence type="predicted"/>
<dbReference type="CDD" id="cd00063">
    <property type="entry name" value="FN3"/>
    <property type="match status" value="1"/>
</dbReference>
<sequence length="771" mass="80779">MSAHRRPDRPAPATSRHDRRPDRRPAPRQAPRQAARQVPRQERRRDRTGHPMGGLYLTGRRRQRDSAIRLQRNILLAIAVVVLGVLAVAAPRVVGGLAPGGGGPGEERITLASVPDDQPALGLLYDGLEPARTDAPCAGSYQVVTRETCTHGPDLAPPGLSVARDVAPVTGPEPKPRNPAREAGGPPSDAAVIADQNGISLVPGRPALVPDAAPGDAAFVLGAHGVGCAGNGVNGNRVQVLYLYEFGEPSRYADYLGSFRAWAAGVDAIYDASAGETGGSRHVRYVTTAGCEVDVAEVQVPAGALGTFERSITALRKLGYNRTDRKYLMFADANRYCAIGTYVNDRRAGLGNRNNGGPSYGRVDAGCWSAQMAAHELTHNLGGVLRGAPNASVAGHCTDDYDLMCWRDSTETTVSVVCPERGHEQRLDCNHDDYFHTDPKPGSYLDRSWNVADSQFLFSGDGGPVDPAEPAAPIVSATSAAVATPSAAPDPLPQESGATGPDGPDAPPSELPEVPPAAEPSAPASAAAASTGRAEPVRAPAPSAPPQDRILEARNPTSTSAQLTWTAAPIGTRYAVEVDGRVIGATIATRARLVGLRPDTAYAVRVLLDTGRRAYTPKVEVRTGPAARPADDTWFVLENALTGGSADLYGARTADGTPIVLNRAEGGMQQQWKLTPAGAGEYLLFSRATGKCVVPLGNNPAPGQPLVQATCTPDDTSQHWSVVPTEHGFSLSTTVGGLVAGAGEQRFGGTRLLVLQDPDGSRHQSWAALPG</sequence>
<dbReference type="Gene3D" id="2.80.10.50">
    <property type="match status" value="1"/>
</dbReference>
<feature type="compositionally biased region" description="Basic and acidic residues" evidence="3">
    <location>
        <begin position="15"/>
        <end position="25"/>
    </location>
</feature>
<reference evidence="6" key="1">
    <citation type="submission" date="2021-01" db="EMBL/GenBank/DDBJ databases">
        <title>Whole genome shotgun sequence of Spirilliplanes yamanashiensis NBRC 15828.</title>
        <authorList>
            <person name="Komaki H."/>
            <person name="Tamura T."/>
        </authorList>
    </citation>
    <scope>NUCLEOTIDE SEQUENCE</scope>
    <source>
        <strain evidence="6">NBRC 15828</strain>
    </source>
</reference>
<dbReference type="EMBL" id="BOOY01000032">
    <property type="protein sequence ID" value="GIJ05152.1"/>
    <property type="molecule type" value="Genomic_DNA"/>
</dbReference>
<accession>A0A8J3YC36</accession>
<dbReference type="Gene3D" id="2.60.40.10">
    <property type="entry name" value="Immunoglobulins"/>
    <property type="match status" value="1"/>
</dbReference>
<feature type="compositionally biased region" description="Pro residues" evidence="3">
    <location>
        <begin position="504"/>
        <end position="518"/>
    </location>
</feature>
<dbReference type="InterPro" id="IPR003961">
    <property type="entry name" value="FN3_dom"/>
</dbReference>
<keyword evidence="4" id="KW-0472">Membrane</keyword>
<keyword evidence="2" id="KW-0624">Polysaccharide degradation</keyword>
<gene>
    <name evidence="6" type="ORF">Sya03_45040</name>
</gene>
<protein>
    <recommendedName>
        <fullName evidence="5">Fibronectin type-III domain-containing protein</fullName>
    </recommendedName>
</protein>
<dbReference type="Proteomes" id="UP000652013">
    <property type="component" value="Unassembled WGS sequence"/>
</dbReference>
<feature type="domain" description="Fibronectin type-III" evidence="5">
    <location>
        <begin position="542"/>
        <end position="613"/>
    </location>
</feature>
<dbReference type="SUPFAM" id="SSF50370">
    <property type="entry name" value="Ricin B-like lectins"/>
    <property type="match status" value="1"/>
</dbReference>
<keyword evidence="1" id="KW-0378">Hydrolase</keyword>
<organism evidence="6 7">
    <name type="scientific">Spirilliplanes yamanashiensis</name>
    <dbReference type="NCBI Taxonomy" id="42233"/>
    <lineage>
        <taxon>Bacteria</taxon>
        <taxon>Bacillati</taxon>
        <taxon>Actinomycetota</taxon>
        <taxon>Actinomycetes</taxon>
        <taxon>Micromonosporales</taxon>
        <taxon>Micromonosporaceae</taxon>
        <taxon>Spirilliplanes</taxon>
    </lineage>
</organism>
<feature type="compositionally biased region" description="Low complexity" evidence="3">
    <location>
        <begin position="519"/>
        <end position="534"/>
    </location>
</feature>